<feature type="domain" description="Gamma-glutamylcyclotransferase AIG2-like" evidence="1">
    <location>
        <begin position="4"/>
        <end position="107"/>
    </location>
</feature>
<reference evidence="2 3" key="1">
    <citation type="submission" date="2021-01" db="EMBL/GenBank/DDBJ databases">
        <title>Complete genome sequence of Pantoea eucrina OB49, a heavy metal tolerant bacterium with PGPR potential isolated from wheat in Algeria.</title>
        <authorList>
            <person name="Lekired A."/>
            <person name="Ouzari I.H."/>
        </authorList>
    </citation>
    <scope>NUCLEOTIDE SEQUENCE [LARGE SCALE GENOMIC DNA]</scope>
    <source>
        <strain evidence="2 3">OB49</strain>
    </source>
</reference>
<proteinExistence type="predicted"/>
<gene>
    <name evidence="2" type="ORF">JJB79_08985</name>
</gene>
<dbReference type="InterPro" id="IPR036568">
    <property type="entry name" value="GGCT-like_sf"/>
</dbReference>
<dbReference type="InterPro" id="IPR009288">
    <property type="entry name" value="AIG2-like_dom"/>
</dbReference>
<accession>A0ABS1Z568</accession>
<protein>
    <submittedName>
        <fullName evidence="2">Gamma-glutamylcyclotransferase</fullName>
    </submittedName>
</protein>
<dbReference type="SUPFAM" id="SSF110857">
    <property type="entry name" value="Gamma-glutamyl cyclotransferase-like"/>
    <property type="match status" value="1"/>
</dbReference>
<dbReference type="Proteomes" id="UP000809137">
    <property type="component" value="Unassembled WGS sequence"/>
</dbReference>
<name>A0ABS1Z568_9GAMM</name>
<evidence type="ECO:0000313" key="3">
    <source>
        <dbReference type="Proteomes" id="UP000809137"/>
    </source>
</evidence>
<organism evidence="2 3">
    <name type="scientific">Pantoea eucrina</name>
    <dbReference type="NCBI Taxonomy" id="472693"/>
    <lineage>
        <taxon>Bacteria</taxon>
        <taxon>Pseudomonadati</taxon>
        <taxon>Pseudomonadota</taxon>
        <taxon>Gammaproteobacteria</taxon>
        <taxon>Enterobacterales</taxon>
        <taxon>Erwiniaceae</taxon>
        <taxon>Pantoea</taxon>
    </lineage>
</organism>
<dbReference type="Pfam" id="PF06094">
    <property type="entry name" value="GGACT"/>
    <property type="match status" value="1"/>
</dbReference>
<dbReference type="Gene3D" id="3.10.490.10">
    <property type="entry name" value="Gamma-glutamyl cyclotransferase-like"/>
    <property type="match status" value="1"/>
</dbReference>
<keyword evidence="3" id="KW-1185">Reference proteome</keyword>
<dbReference type="CDD" id="cd06661">
    <property type="entry name" value="GGCT_like"/>
    <property type="match status" value="1"/>
</dbReference>
<sequence length="110" mass="12101">MKPLFVYGTLQPGHDNAWLLEQIGGEWLAGSVSGTYYARGWGAAADFPGVVLSPEGARVPGYLFFSPHLDAHWPMLDAFEEGYDRVPVAVTTDRGEQISAWVYELQPATE</sequence>
<dbReference type="GeneID" id="84693176"/>
<dbReference type="InterPro" id="IPR013024">
    <property type="entry name" value="GGCT-like"/>
</dbReference>
<dbReference type="EMBL" id="JAFCXS010000005">
    <property type="protein sequence ID" value="MBM0747549.1"/>
    <property type="molecule type" value="Genomic_DNA"/>
</dbReference>
<dbReference type="RefSeq" id="WP_040113499.1">
    <property type="nucleotide sequence ID" value="NZ_CP083450.1"/>
</dbReference>
<comment type="caution">
    <text evidence="2">The sequence shown here is derived from an EMBL/GenBank/DDBJ whole genome shotgun (WGS) entry which is preliminary data.</text>
</comment>
<evidence type="ECO:0000313" key="2">
    <source>
        <dbReference type="EMBL" id="MBM0747549.1"/>
    </source>
</evidence>
<evidence type="ECO:0000259" key="1">
    <source>
        <dbReference type="Pfam" id="PF06094"/>
    </source>
</evidence>